<evidence type="ECO:0000313" key="1">
    <source>
        <dbReference type="EMBL" id="MEQ2307054.1"/>
    </source>
</evidence>
<name>A0ABV0ZMG0_9TELE</name>
<sequence>MLTQTQEHMAIIHIYQQLTVTHYLLYTFSECSMKQYSKLNPNINQGNNQTDLNPGSFLLSGNRTNLLCNLISTKPQNIAAVNPSLSVPLLICMVHLRCALSRASLLDNNKERDVSVRQRAAFATYNI</sequence>
<reference evidence="1 2" key="1">
    <citation type="submission" date="2021-06" db="EMBL/GenBank/DDBJ databases">
        <authorList>
            <person name="Palmer J.M."/>
        </authorList>
    </citation>
    <scope>NUCLEOTIDE SEQUENCE [LARGE SCALE GENOMIC DNA]</scope>
    <source>
        <strain evidence="1 2">AS_MEX2019</strain>
        <tissue evidence="1">Muscle</tissue>
    </source>
</reference>
<evidence type="ECO:0000313" key="2">
    <source>
        <dbReference type="Proteomes" id="UP001469553"/>
    </source>
</evidence>
<protein>
    <submittedName>
        <fullName evidence="1">Uncharacterized protein</fullName>
    </submittedName>
</protein>
<keyword evidence="2" id="KW-1185">Reference proteome</keyword>
<proteinExistence type="predicted"/>
<organism evidence="1 2">
    <name type="scientific">Ameca splendens</name>
    <dbReference type="NCBI Taxonomy" id="208324"/>
    <lineage>
        <taxon>Eukaryota</taxon>
        <taxon>Metazoa</taxon>
        <taxon>Chordata</taxon>
        <taxon>Craniata</taxon>
        <taxon>Vertebrata</taxon>
        <taxon>Euteleostomi</taxon>
        <taxon>Actinopterygii</taxon>
        <taxon>Neopterygii</taxon>
        <taxon>Teleostei</taxon>
        <taxon>Neoteleostei</taxon>
        <taxon>Acanthomorphata</taxon>
        <taxon>Ovalentaria</taxon>
        <taxon>Atherinomorphae</taxon>
        <taxon>Cyprinodontiformes</taxon>
        <taxon>Goodeidae</taxon>
        <taxon>Ameca</taxon>
    </lineage>
</organism>
<dbReference type="Proteomes" id="UP001469553">
    <property type="component" value="Unassembled WGS sequence"/>
</dbReference>
<dbReference type="EMBL" id="JAHRIP010066795">
    <property type="protein sequence ID" value="MEQ2307054.1"/>
    <property type="molecule type" value="Genomic_DNA"/>
</dbReference>
<gene>
    <name evidence="1" type="ORF">AMECASPLE_014277</name>
</gene>
<accession>A0ABV0ZMG0</accession>
<comment type="caution">
    <text evidence="1">The sequence shown here is derived from an EMBL/GenBank/DDBJ whole genome shotgun (WGS) entry which is preliminary data.</text>
</comment>